<organism evidence="9 10">
    <name type="scientific">Prunus dulcis</name>
    <name type="common">Almond</name>
    <name type="synonym">Amygdalus dulcis</name>
    <dbReference type="NCBI Taxonomy" id="3755"/>
    <lineage>
        <taxon>Eukaryota</taxon>
        <taxon>Viridiplantae</taxon>
        <taxon>Streptophyta</taxon>
        <taxon>Embryophyta</taxon>
        <taxon>Tracheophyta</taxon>
        <taxon>Spermatophyta</taxon>
        <taxon>Magnoliopsida</taxon>
        <taxon>eudicotyledons</taxon>
        <taxon>Gunneridae</taxon>
        <taxon>Pentapetalae</taxon>
        <taxon>rosids</taxon>
        <taxon>fabids</taxon>
        <taxon>Rosales</taxon>
        <taxon>Rosaceae</taxon>
        <taxon>Amygdaloideae</taxon>
        <taxon>Amygdaleae</taxon>
        <taxon>Prunus</taxon>
    </lineage>
</organism>
<dbReference type="GO" id="GO:0005576">
    <property type="term" value="C:extracellular region"/>
    <property type="evidence" value="ECO:0007669"/>
    <property type="project" value="TreeGrafter"/>
</dbReference>
<dbReference type="PANTHER" id="PTHR11240:SF18">
    <property type="entry name" value="OS07G0630400 PROTEIN"/>
    <property type="match status" value="1"/>
</dbReference>
<keyword evidence="2" id="KW-0378">Hydrolase</keyword>
<keyword evidence="3 8" id="KW-0732">Signal</keyword>
<evidence type="ECO:0000256" key="5">
    <source>
        <dbReference type="ARBA" id="ARBA00023239"/>
    </source>
</evidence>
<feature type="chain" id="PRO_5022954082" evidence="8">
    <location>
        <begin position="18"/>
        <end position="237"/>
    </location>
</feature>
<dbReference type="InterPro" id="IPR036430">
    <property type="entry name" value="RNase_T2-like_sf"/>
</dbReference>
<proteinExistence type="inferred from homology"/>
<dbReference type="PANTHER" id="PTHR11240">
    <property type="entry name" value="RIBONUCLEASE T2"/>
    <property type="match status" value="1"/>
</dbReference>
<dbReference type="SUPFAM" id="SSF55895">
    <property type="entry name" value="Ribonuclease Rh-like"/>
    <property type="match status" value="1"/>
</dbReference>
<accession>A0A5E4FCV0</accession>
<evidence type="ECO:0000256" key="7">
    <source>
        <dbReference type="RuleBase" id="RU004328"/>
    </source>
</evidence>
<dbReference type="InterPro" id="IPR018188">
    <property type="entry name" value="RNase_T2_His_AS_1"/>
</dbReference>
<gene>
    <name evidence="9" type="ORF">ALMOND_2B031615</name>
</gene>
<dbReference type="InterPro" id="IPR001568">
    <property type="entry name" value="RNase_T2-like"/>
</dbReference>
<dbReference type="PROSITE" id="PS00531">
    <property type="entry name" value="RNASE_T2_2"/>
    <property type="match status" value="1"/>
</dbReference>
<dbReference type="GO" id="GO:0003723">
    <property type="term" value="F:RNA binding"/>
    <property type="evidence" value="ECO:0007669"/>
    <property type="project" value="InterPro"/>
</dbReference>
<evidence type="ECO:0000313" key="9">
    <source>
        <dbReference type="EMBL" id="VVA25944.1"/>
    </source>
</evidence>
<dbReference type="Proteomes" id="UP000327085">
    <property type="component" value="Chromosome 8"/>
</dbReference>
<dbReference type="GO" id="GO:0033897">
    <property type="term" value="F:ribonuclease T2 activity"/>
    <property type="evidence" value="ECO:0007669"/>
    <property type="project" value="InterPro"/>
</dbReference>
<comment type="function">
    <text evidence="6">Self-incompatibility (SI) is the inherited ability of a flowering plant to prevent self-fertilization by discriminating between self and non-self pollen during pollination. In many species, self-incompatibility is controlled by the single, multiallelic locus S.</text>
</comment>
<dbReference type="InterPro" id="IPR033130">
    <property type="entry name" value="RNase_T2_His_AS_2"/>
</dbReference>
<sequence>MKFLETIVFMVLGIALSINIGGNMSCNAAGQYDYFQFVQESPFVFCKIMDGNGCNILPLPWIFTIHGLWPSNFTHRHEPCVGAQFSRDVMNEASNNELRADLELSWRSFISGRSNMDFWEYEYNTHGKCSDHKFSQMQYFDRARSLWKQYKAHTLFSNSSIEPGKSYRFTDLEQAIRSFIGGRRPLLLCEQSKRKKKTKQYLLEVVICFDDRAINPVNCPKRMSKECLPQSPVWYML</sequence>
<dbReference type="AlphaFoldDB" id="A0A5E4FCV0"/>
<reference evidence="10" key="1">
    <citation type="journal article" date="2020" name="Plant J.">
        <title>Transposons played a major role in the diversification between the closely related almond and peach genomes: results from the almond genome sequence.</title>
        <authorList>
            <person name="Alioto T."/>
            <person name="Alexiou K.G."/>
            <person name="Bardil A."/>
            <person name="Barteri F."/>
            <person name="Castanera R."/>
            <person name="Cruz F."/>
            <person name="Dhingra A."/>
            <person name="Duval H."/>
            <person name="Fernandez I Marti A."/>
            <person name="Frias L."/>
            <person name="Galan B."/>
            <person name="Garcia J.L."/>
            <person name="Howad W."/>
            <person name="Gomez-Garrido J."/>
            <person name="Gut M."/>
            <person name="Julca I."/>
            <person name="Morata J."/>
            <person name="Puigdomenech P."/>
            <person name="Ribeca P."/>
            <person name="Rubio Cabetas M.J."/>
            <person name="Vlasova A."/>
            <person name="Wirthensohn M."/>
            <person name="Garcia-Mas J."/>
            <person name="Gabaldon T."/>
            <person name="Casacuberta J.M."/>
            <person name="Arus P."/>
        </authorList>
    </citation>
    <scope>NUCLEOTIDE SEQUENCE [LARGE SCALE GENOMIC DNA]</scope>
    <source>
        <strain evidence="10">cv. Texas</strain>
    </source>
</reference>
<keyword evidence="4" id="KW-0325">Glycoprotein</keyword>
<dbReference type="PROSITE" id="PS00530">
    <property type="entry name" value="RNASE_T2_1"/>
    <property type="match status" value="1"/>
</dbReference>
<evidence type="ECO:0000256" key="6">
    <source>
        <dbReference type="ARBA" id="ARBA00025641"/>
    </source>
</evidence>
<evidence type="ECO:0000313" key="10">
    <source>
        <dbReference type="Proteomes" id="UP000327085"/>
    </source>
</evidence>
<dbReference type="Pfam" id="PF00445">
    <property type="entry name" value="Ribonuclease_T2"/>
    <property type="match status" value="1"/>
</dbReference>
<evidence type="ECO:0000256" key="3">
    <source>
        <dbReference type="ARBA" id="ARBA00022729"/>
    </source>
</evidence>
<keyword evidence="5" id="KW-0456">Lyase</keyword>
<dbReference type="GO" id="GO:0006401">
    <property type="term" value="P:RNA catabolic process"/>
    <property type="evidence" value="ECO:0007669"/>
    <property type="project" value="TreeGrafter"/>
</dbReference>
<evidence type="ECO:0000256" key="1">
    <source>
        <dbReference type="ARBA" id="ARBA00007469"/>
    </source>
</evidence>
<feature type="signal peptide" evidence="8">
    <location>
        <begin position="1"/>
        <end position="17"/>
    </location>
</feature>
<dbReference type="InParanoid" id="A0A5E4FCV0"/>
<evidence type="ECO:0000256" key="2">
    <source>
        <dbReference type="ARBA" id="ARBA00022722"/>
    </source>
</evidence>
<dbReference type="EMBL" id="CABIKO010000100">
    <property type="protein sequence ID" value="VVA25944.1"/>
    <property type="molecule type" value="Genomic_DNA"/>
</dbReference>
<evidence type="ECO:0000256" key="4">
    <source>
        <dbReference type="ARBA" id="ARBA00023180"/>
    </source>
</evidence>
<dbReference type="Gramene" id="VVA25944">
    <property type="protein sequence ID" value="VVA25944"/>
    <property type="gene ID" value="Prudul26B031615"/>
</dbReference>
<protein>
    <submittedName>
        <fullName evidence="9">PREDICTED: S-RNase</fullName>
    </submittedName>
</protein>
<comment type="similarity">
    <text evidence="1 7">Belongs to the RNase T2 family.</text>
</comment>
<keyword evidence="2" id="KW-0540">Nuclease</keyword>
<name>A0A5E4FCV0_PRUDU</name>
<evidence type="ECO:0000256" key="8">
    <source>
        <dbReference type="SAM" id="SignalP"/>
    </source>
</evidence>
<dbReference type="Gene3D" id="3.90.730.10">
    <property type="entry name" value="Ribonuclease T2-like"/>
    <property type="match status" value="1"/>
</dbReference>
<dbReference type="OMA" id="DFWEYEY"/>